<dbReference type="InterPro" id="IPR050268">
    <property type="entry name" value="NADH-dep_flavin_reductase"/>
</dbReference>
<reference evidence="4 5" key="1">
    <citation type="submission" date="2023-07" db="EMBL/GenBank/DDBJ databases">
        <title>Genomic Encyclopedia of Type Strains, Phase IV (KMG-IV): sequencing the most valuable type-strain genomes for metagenomic binning, comparative biology and taxonomic classification.</title>
        <authorList>
            <person name="Goeker M."/>
        </authorList>
    </citation>
    <scope>NUCLEOTIDE SEQUENCE [LARGE SCALE GENOMIC DNA]</scope>
    <source>
        <strain evidence="4 5">DSM 4006</strain>
    </source>
</reference>
<sequence length="160" mass="17653">MPVDAQTFRHALGHFASSVTVVTLADEGRKTGLTVTAFSSLSLNPPYILICIDKQTDSLDVLRRSQAFVVNFLAAGQADLSNHFASTHPDKFSGIDHHMGMLNIPILKDTVGWLECRLVQEVDGGDHIICIGLVEHASIDDQAEPLLYYTGKYRELKNMQ</sequence>
<proteinExistence type="inferred from homology"/>
<dbReference type="EMBL" id="JAUSTP010000029">
    <property type="protein sequence ID" value="MDQ0191017.1"/>
    <property type="molecule type" value="Genomic_DNA"/>
</dbReference>
<comment type="caution">
    <text evidence="4">The sequence shown here is derived from an EMBL/GenBank/DDBJ whole genome shotgun (WGS) entry which is preliminary data.</text>
</comment>
<evidence type="ECO:0000313" key="4">
    <source>
        <dbReference type="EMBL" id="MDQ0191017.1"/>
    </source>
</evidence>
<accession>A0ABT9XL32</accession>
<keyword evidence="5" id="KW-1185">Reference proteome</keyword>
<comment type="similarity">
    <text evidence="1">Belongs to the non-flavoprotein flavin reductase family.</text>
</comment>
<dbReference type="PANTHER" id="PTHR30466:SF11">
    <property type="entry name" value="FLAVIN-DEPENDENT MONOOXYGENASE, REDUCTASE SUBUNIT HSAB"/>
    <property type="match status" value="1"/>
</dbReference>
<dbReference type="SMART" id="SM00903">
    <property type="entry name" value="Flavin_Reduct"/>
    <property type="match status" value="1"/>
</dbReference>
<keyword evidence="2" id="KW-0560">Oxidoreductase</keyword>
<dbReference type="Proteomes" id="UP001232973">
    <property type="component" value="Unassembled WGS sequence"/>
</dbReference>
<gene>
    <name evidence="4" type="ORF">J2S03_002884</name>
</gene>
<dbReference type="InterPro" id="IPR002563">
    <property type="entry name" value="Flavin_Rdtase-like_dom"/>
</dbReference>
<dbReference type="PANTHER" id="PTHR30466">
    <property type="entry name" value="FLAVIN REDUCTASE"/>
    <property type="match status" value="1"/>
</dbReference>
<evidence type="ECO:0000259" key="3">
    <source>
        <dbReference type="SMART" id="SM00903"/>
    </source>
</evidence>
<dbReference type="InterPro" id="IPR012349">
    <property type="entry name" value="Split_barrel_FMN-bd"/>
</dbReference>
<feature type="domain" description="Flavin reductase like" evidence="3">
    <location>
        <begin position="12"/>
        <end position="155"/>
    </location>
</feature>
<dbReference type="Gene3D" id="2.30.110.10">
    <property type="entry name" value="Electron Transport, Fmn-binding Protein, Chain A"/>
    <property type="match status" value="1"/>
</dbReference>
<evidence type="ECO:0000313" key="5">
    <source>
        <dbReference type="Proteomes" id="UP001232973"/>
    </source>
</evidence>
<dbReference type="RefSeq" id="WP_274455599.1">
    <property type="nucleotide sequence ID" value="NZ_CP067097.1"/>
</dbReference>
<dbReference type="SUPFAM" id="SSF50475">
    <property type="entry name" value="FMN-binding split barrel"/>
    <property type="match status" value="1"/>
</dbReference>
<evidence type="ECO:0000256" key="1">
    <source>
        <dbReference type="ARBA" id="ARBA00008898"/>
    </source>
</evidence>
<name>A0ABT9XL32_9BACL</name>
<evidence type="ECO:0000256" key="2">
    <source>
        <dbReference type="ARBA" id="ARBA00023002"/>
    </source>
</evidence>
<dbReference type="Pfam" id="PF01613">
    <property type="entry name" value="Flavin_Reduct"/>
    <property type="match status" value="1"/>
</dbReference>
<organism evidence="4 5">
    <name type="scientific">Alicyclobacillus cycloheptanicus</name>
    <dbReference type="NCBI Taxonomy" id="1457"/>
    <lineage>
        <taxon>Bacteria</taxon>
        <taxon>Bacillati</taxon>
        <taxon>Bacillota</taxon>
        <taxon>Bacilli</taxon>
        <taxon>Bacillales</taxon>
        <taxon>Alicyclobacillaceae</taxon>
        <taxon>Alicyclobacillus</taxon>
    </lineage>
</organism>
<protein>
    <submittedName>
        <fullName evidence="4">Flavin reductase (DIM6/NTAB) family NADH-FMN oxidoreductase RutF</fullName>
    </submittedName>
</protein>